<name>A0A518BIL4_9BACT</name>
<evidence type="ECO:0000313" key="2">
    <source>
        <dbReference type="Proteomes" id="UP000316921"/>
    </source>
</evidence>
<dbReference type="RefSeq" id="WP_419192286.1">
    <property type="nucleotide sequence ID" value="NZ_CP036287.1"/>
</dbReference>
<dbReference type="EMBL" id="CP036287">
    <property type="protein sequence ID" value="QDU66818.1"/>
    <property type="molecule type" value="Genomic_DNA"/>
</dbReference>
<dbReference type="KEGG" id="pbap:Pla133_18940"/>
<sequence>MIRIQPMNPRNVAPRYRVGVFVVGGVVGGWKVAADRGVPRVE</sequence>
<proteinExistence type="predicted"/>
<organism evidence="1 2">
    <name type="scientific">Engelhardtia mirabilis</name>
    <dbReference type="NCBI Taxonomy" id="2528011"/>
    <lineage>
        <taxon>Bacteria</taxon>
        <taxon>Pseudomonadati</taxon>
        <taxon>Planctomycetota</taxon>
        <taxon>Planctomycetia</taxon>
        <taxon>Planctomycetia incertae sedis</taxon>
        <taxon>Engelhardtia</taxon>
    </lineage>
</organism>
<dbReference type="AlphaFoldDB" id="A0A518BIL4"/>
<reference evidence="1 2" key="1">
    <citation type="submission" date="2019-02" db="EMBL/GenBank/DDBJ databases">
        <title>Deep-cultivation of Planctomycetes and their phenomic and genomic characterization uncovers novel biology.</title>
        <authorList>
            <person name="Wiegand S."/>
            <person name="Jogler M."/>
            <person name="Boedeker C."/>
            <person name="Pinto D."/>
            <person name="Vollmers J."/>
            <person name="Rivas-Marin E."/>
            <person name="Kohn T."/>
            <person name="Peeters S.H."/>
            <person name="Heuer A."/>
            <person name="Rast P."/>
            <person name="Oberbeckmann S."/>
            <person name="Bunk B."/>
            <person name="Jeske O."/>
            <person name="Meyerdierks A."/>
            <person name="Storesund J.E."/>
            <person name="Kallscheuer N."/>
            <person name="Luecker S."/>
            <person name="Lage O.M."/>
            <person name="Pohl T."/>
            <person name="Merkel B.J."/>
            <person name="Hornburger P."/>
            <person name="Mueller R.-W."/>
            <person name="Bruemmer F."/>
            <person name="Labrenz M."/>
            <person name="Spormann A.M."/>
            <person name="Op den Camp H."/>
            <person name="Overmann J."/>
            <person name="Amann R."/>
            <person name="Jetten M.S.M."/>
            <person name="Mascher T."/>
            <person name="Medema M.H."/>
            <person name="Devos D.P."/>
            <person name="Kaster A.-K."/>
            <person name="Ovreas L."/>
            <person name="Rohde M."/>
            <person name="Galperin M.Y."/>
            <person name="Jogler C."/>
        </authorList>
    </citation>
    <scope>NUCLEOTIDE SEQUENCE [LARGE SCALE GENOMIC DNA]</scope>
    <source>
        <strain evidence="1 2">Pla133</strain>
    </source>
</reference>
<evidence type="ECO:0000313" key="1">
    <source>
        <dbReference type="EMBL" id="QDU66818.1"/>
    </source>
</evidence>
<accession>A0A518BIL4</accession>
<keyword evidence="2" id="KW-1185">Reference proteome</keyword>
<dbReference type="Proteomes" id="UP000316921">
    <property type="component" value="Chromosome"/>
</dbReference>
<gene>
    <name evidence="1" type="ORF">Pla133_18940</name>
</gene>
<protein>
    <submittedName>
        <fullName evidence="1">Uncharacterized protein</fullName>
    </submittedName>
</protein>